<keyword evidence="6" id="KW-0378">Hydrolase</keyword>
<feature type="compositionally biased region" description="Basic and acidic residues" evidence="2">
    <location>
        <begin position="88"/>
        <end position="101"/>
    </location>
</feature>
<dbReference type="RefSeq" id="XP_020133853.1">
    <property type="nucleotide sequence ID" value="XM_020277969.1"/>
</dbReference>
<keyword evidence="3" id="KW-0812">Transmembrane</keyword>
<dbReference type="STRING" id="236234.A0A1J9RC51"/>
<dbReference type="EMBL" id="MNUE01000006">
    <property type="protein sequence ID" value="OJD37738.1"/>
    <property type="molecule type" value="Genomic_DNA"/>
</dbReference>
<dbReference type="SUPFAM" id="SSF52540">
    <property type="entry name" value="P-loop containing nucleoside triphosphate hydrolases"/>
    <property type="match status" value="1"/>
</dbReference>
<feature type="domain" description="Nephrocystin 3-like N-terminal" evidence="4">
    <location>
        <begin position="394"/>
        <end position="558"/>
    </location>
</feature>
<protein>
    <submittedName>
        <fullName evidence="6">p-loop containing nucleoside triphosphate hydrolase</fullName>
    </submittedName>
</protein>
<keyword evidence="3" id="KW-0472">Membrane</keyword>
<dbReference type="Gene3D" id="3.40.50.300">
    <property type="entry name" value="P-loop containing nucleotide triphosphate hydrolases"/>
    <property type="match status" value="1"/>
</dbReference>
<dbReference type="InterPro" id="IPR021514">
    <property type="entry name" value="DUF3176"/>
</dbReference>
<dbReference type="Pfam" id="PF11374">
    <property type="entry name" value="DUF3176"/>
    <property type="match status" value="1"/>
</dbReference>
<dbReference type="InterPro" id="IPR056884">
    <property type="entry name" value="NPHP3-like_N"/>
</dbReference>
<feature type="domain" description="DUF7791" evidence="5">
    <location>
        <begin position="675"/>
        <end position="799"/>
    </location>
</feature>
<keyword evidence="7" id="KW-1185">Reference proteome</keyword>
<sequence length="1453" mass="164248">MADPLTALGLASHAVQFIDSTNALIGKPAESYRTVEDDTLIRHPVLESITRSLVRLNDGIKFTVTRYREPEEVESRHQRVKQRLKHSKPTEKPVETDEDRRERLHEEKLIEIEEQLSNLCSDCNNVAQELLGALSDLKSRSKGTDTAWTTFRQALLTIWSEEDICSHAKILQQCQDRLGQTVLESLHEFVHFNAITYEDFVDDWVARTEKDEKRFEERIDELSRDQTGQPQDPKKLDALKKQRDEVLERHHFQREILKTFVRSGAKEDATFFSALLVETARKQKDETVERQVLEKLKFHDMRSRYQEISEAHKKTFEWVFVGTDHVQDSNGADHGRSKFSAPLRAPPLEARSSNPTPVDKYLTTTNGGTPQRGWWNTLLQRRFSDKNERPPDWDNYRTWLEKNSPLYWIKGKPGAGKSTLMKLLHDDERLKRYLQTWRGDSELAIMGFFFWNSGEVMQMSKEGLLRALLYQAVEQRPSLIPKLFPVRWAYNTQFGPDDRQWILPELERAFKSLVSDESRKYFIMIDGLDEYKGDPKMLAEFLLECSTNESHVKMCVSSQPLGVFETAFQGKPSLSLERLTEADIELYAKEQLSENRLFHKLQIEEPARIDKLIHAIAQKANGSFLWVQIVTGSLFEGFQEIDGTQELQARLQQYPPGLEELFDMTWSRIKEDDFEQSSRIFRLIQTADAPLSLLTIHYANEGPDKALDDNFRPLTPEKLAEIAEETRQQLHSLSGNMLDAPSFDEHGAWSTVQYIHKSVKEFLEKEDTRDSIRSGSVESDEEIKLALCTGYLRSLKKTAPSPAPPFERFQQLATQCLRFSSIIETEKPGKNLAILTQLDRAATSLLGERNPEREQWRRRIQSCVPLVSNPHWTNACPQRTGSSTFFDFAFLAGFYSYVENALREGEQHQLSSLLATAVKDERIDTKFVRLLLDYGADPNLHSGGATYKTPWYILLSSMSTGIDVQSNLGHDERVRLGGLAQLFLGHDADPFVTVRGSTADEVVAKAVGSADQELAGKVVALLDQSRKKNGHMKRKLNYFHVIVGTAGKFCIHHAKSTSKRAYGSDIAKLEAPHLSIPYGQQQKKVGPKHTSSFSWFPRLSTLENWWFFELLGVLGAAAALIGIIVVLCKYDDEPQPKWDGISLNSLVSWLSTVAKVCILMPVTKGLSQLKWVWFAEKDRPLSDIAVFDAASRGLVGSGGLLWHLKGRHFAVFGSAAIILSLGFDSFIQNLIHYYAKAVPDSHQVARLANASIYGSLGPGIGGNFYYVDPVLKSNVYSALFNTDPKAAWATPQYFCGTGNCDWGPVSTFAYCSTCSDVSESLQYSCPVGSDSLGKNCTVSLPNSGYSLWYRQMSPSFSNGVVMTMGPNTAKSNATSLTSIDSNTTFIGTECAIVPCVRSFNASVVNDTYREQDLGTWYGSNDSISTWMASHVDPPWGLEHGVRPGRTWRWAAPW</sequence>
<evidence type="ECO:0000313" key="7">
    <source>
        <dbReference type="Proteomes" id="UP000183809"/>
    </source>
</evidence>
<evidence type="ECO:0000256" key="2">
    <source>
        <dbReference type="SAM" id="MobiDB-lite"/>
    </source>
</evidence>
<keyword evidence="1" id="KW-0677">Repeat</keyword>
<keyword evidence="3" id="KW-1133">Transmembrane helix</keyword>
<evidence type="ECO:0000256" key="3">
    <source>
        <dbReference type="SAM" id="Phobius"/>
    </source>
</evidence>
<dbReference type="GO" id="GO:0016787">
    <property type="term" value="F:hydrolase activity"/>
    <property type="evidence" value="ECO:0007669"/>
    <property type="project" value="UniProtKB-KW"/>
</dbReference>
<accession>A0A1J9RC51</accession>
<evidence type="ECO:0000259" key="4">
    <source>
        <dbReference type="Pfam" id="PF24883"/>
    </source>
</evidence>
<gene>
    <name evidence="6" type="ORF">BKCO1_600095</name>
</gene>
<dbReference type="Pfam" id="PF25053">
    <property type="entry name" value="DUF7791"/>
    <property type="match status" value="1"/>
</dbReference>
<dbReference type="InterPro" id="IPR027417">
    <property type="entry name" value="P-loop_NTPase"/>
</dbReference>
<proteinExistence type="predicted"/>
<feature type="region of interest" description="Disordered" evidence="2">
    <location>
        <begin position="71"/>
        <end position="101"/>
    </location>
</feature>
<evidence type="ECO:0000256" key="1">
    <source>
        <dbReference type="ARBA" id="ARBA00022737"/>
    </source>
</evidence>
<organism evidence="6 7">
    <name type="scientific">Diplodia corticola</name>
    <dbReference type="NCBI Taxonomy" id="236234"/>
    <lineage>
        <taxon>Eukaryota</taxon>
        <taxon>Fungi</taxon>
        <taxon>Dikarya</taxon>
        <taxon>Ascomycota</taxon>
        <taxon>Pezizomycotina</taxon>
        <taxon>Dothideomycetes</taxon>
        <taxon>Dothideomycetes incertae sedis</taxon>
        <taxon>Botryosphaeriales</taxon>
        <taxon>Botryosphaeriaceae</taxon>
        <taxon>Diplodia</taxon>
    </lineage>
</organism>
<feature type="transmembrane region" description="Helical" evidence="3">
    <location>
        <begin position="1105"/>
        <end position="1128"/>
    </location>
</feature>
<comment type="caution">
    <text evidence="6">The sequence shown here is derived from an EMBL/GenBank/DDBJ whole genome shotgun (WGS) entry which is preliminary data.</text>
</comment>
<evidence type="ECO:0000313" key="6">
    <source>
        <dbReference type="EMBL" id="OJD37738.1"/>
    </source>
</evidence>
<dbReference type="InterPro" id="IPR056693">
    <property type="entry name" value="DUF7791"/>
</dbReference>
<dbReference type="PANTHER" id="PTHR10039">
    <property type="entry name" value="AMELOGENIN"/>
    <property type="match status" value="1"/>
</dbReference>
<feature type="region of interest" description="Disordered" evidence="2">
    <location>
        <begin position="329"/>
        <end position="358"/>
    </location>
</feature>
<dbReference type="PANTHER" id="PTHR10039:SF5">
    <property type="entry name" value="NACHT DOMAIN-CONTAINING PROTEIN"/>
    <property type="match status" value="1"/>
</dbReference>
<dbReference type="OrthoDB" id="443402at2759"/>
<dbReference type="Proteomes" id="UP000183809">
    <property type="component" value="Unassembled WGS sequence"/>
</dbReference>
<dbReference type="Pfam" id="PF24883">
    <property type="entry name" value="NPHP3_N"/>
    <property type="match status" value="1"/>
</dbReference>
<evidence type="ECO:0000259" key="5">
    <source>
        <dbReference type="Pfam" id="PF25053"/>
    </source>
</evidence>
<reference evidence="6 7" key="1">
    <citation type="submission" date="2016-10" db="EMBL/GenBank/DDBJ databases">
        <title>Proteomics and genomics reveal pathogen-plant mechanisms compatible with a hemibiotrophic lifestyle of Diplodia corticola.</title>
        <authorList>
            <person name="Fernandes I."/>
            <person name="De Jonge R."/>
            <person name="Van De Peer Y."/>
            <person name="Devreese B."/>
            <person name="Alves A."/>
            <person name="Esteves A.C."/>
        </authorList>
    </citation>
    <scope>NUCLEOTIDE SEQUENCE [LARGE SCALE GENOMIC DNA]</scope>
    <source>
        <strain evidence="6 7">CBS 112549</strain>
    </source>
</reference>
<dbReference type="GeneID" id="31018230"/>
<feature type="transmembrane region" description="Helical" evidence="3">
    <location>
        <begin position="1140"/>
        <end position="1162"/>
    </location>
</feature>
<feature type="compositionally biased region" description="Basic residues" evidence="2">
    <location>
        <begin position="78"/>
        <end position="87"/>
    </location>
</feature>
<name>A0A1J9RC51_9PEZI</name>